<dbReference type="OrthoDB" id="8724542at2"/>
<dbReference type="AlphaFoldDB" id="A0A127JX07"/>
<organism evidence="1 2">
    <name type="scientific">Ramlibacter tataouinensis</name>
    <dbReference type="NCBI Taxonomy" id="94132"/>
    <lineage>
        <taxon>Bacteria</taxon>
        <taxon>Pseudomonadati</taxon>
        <taxon>Pseudomonadota</taxon>
        <taxon>Betaproteobacteria</taxon>
        <taxon>Burkholderiales</taxon>
        <taxon>Comamonadaceae</taxon>
        <taxon>Ramlibacter</taxon>
    </lineage>
</organism>
<dbReference type="RefSeq" id="WP_061502235.1">
    <property type="nucleotide sequence ID" value="NZ_CP010951.1"/>
</dbReference>
<dbReference type="InterPro" id="IPR021719">
    <property type="entry name" value="Prot_inh_I78"/>
</dbReference>
<dbReference type="EMBL" id="CP010951">
    <property type="protein sequence ID" value="AMO24441.1"/>
    <property type="molecule type" value="Genomic_DNA"/>
</dbReference>
<evidence type="ECO:0008006" key="3">
    <source>
        <dbReference type="Google" id="ProtNLM"/>
    </source>
</evidence>
<protein>
    <recommendedName>
        <fullName evidence="3">Peptidase inhibitor I78 family protein</fullName>
    </recommendedName>
</protein>
<evidence type="ECO:0000313" key="1">
    <source>
        <dbReference type="EMBL" id="AMO24441.1"/>
    </source>
</evidence>
<sequence length="95" mass="10029">MMRARIALAAFPWILLLGCSSQPSLPEARCRAAGGAAQLGQPLTDRSADAARMGAGALRTQVLRYGAPAPGTDVDPQRLNIEVDDKGVIQRLRCG</sequence>
<reference evidence="1 2" key="1">
    <citation type="journal article" date="2014" name="Int. J. Syst. Evol. Microbiol.">
        <title>Ramlibacter solisilvae sp. nov., isolated from forest soil, and emended description of the genus Ramlibacter.</title>
        <authorList>
            <person name="Lee H.J."/>
            <person name="Lee S.H."/>
            <person name="Lee S.S."/>
            <person name="Lee J.S."/>
            <person name="Kim Y."/>
            <person name="Kim S.C."/>
            <person name="Jeon C.O."/>
        </authorList>
    </citation>
    <scope>NUCLEOTIDE SEQUENCE [LARGE SCALE GENOMIC DNA]</scope>
    <source>
        <strain evidence="1 2">5-10</strain>
    </source>
</reference>
<dbReference type="Proteomes" id="UP000070433">
    <property type="component" value="Chromosome"/>
</dbReference>
<evidence type="ECO:0000313" key="2">
    <source>
        <dbReference type="Proteomes" id="UP000070433"/>
    </source>
</evidence>
<accession>A0A127JX07</accession>
<dbReference type="PROSITE" id="PS51257">
    <property type="entry name" value="PROKAR_LIPOPROTEIN"/>
    <property type="match status" value="1"/>
</dbReference>
<keyword evidence="2" id="KW-1185">Reference proteome</keyword>
<dbReference type="Gene3D" id="3.30.10.10">
    <property type="entry name" value="Trypsin Inhibitor V, subunit A"/>
    <property type="match status" value="1"/>
</dbReference>
<proteinExistence type="predicted"/>
<gene>
    <name evidence="1" type="ORF">UC35_18365</name>
</gene>
<dbReference type="Pfam" id="PF11720">
    <property type="entry name" value="Inhibitor_I78"/>
    <property type="match status" value="1"/>
</dbReference>
<name>A0A127JX07_9BURK</name>